<organism evidence="1 2">
    <name type="scientific">Peronospora farinosa</name>
    <dbReference type="NCBI Taxonomy" id="134698"/>
    <lineage>
        <taxon>Eukaryota</taxon>
        <taxon>Sar</taxon>
        <taxon>Stramenopiles</taxon>
        <taxon>Oomycota</taxon>
        <taxon>Peronosporomycetes</taxon>
        <taxon>Peronosporales</taxon>
        <taxon>Peronosporaceae</taxon>
        <taxon>Peronospora</taxon>
    </lineage>
</organism>
<accession>A0ABN8CJA5</accession>
<dbReference type="PANTHER" id="PTHR47481">
    <property type="match status" value="1"/>
</dbReference>
<name>A0ABN8CJA5_9STRA</name>
<protein>
    <recommendedName>
        <fullName evidence="3">Polyprotein</fullName>
    </recommendedName>
</protein>
<evidence type="ECO:0000313" key="1">
    <source>
        <dbReference type="EMBL" id="CAH0493051.1"/>
    </source>
</evidence>
<sequence>MSPTAFGTSDILREDNYFVWEFNARMTLAKKELLEHLDAMKAPEEGDATASTWKVNDMKAFAIVTKMISTNLQSMVRTATSTAEAWDILKTVFLRQSMHNRVHLRRQLHEFKLAKGGSIMDHFLRFDELCMTMQAVGQEISADEQLVIRLGSLTRDFDQIVTIIENVPGMTLFQAKETETGVR</sequence>
<gene>
    <name evidence="1" type="ORF">PFR001_LOCUS8218</name>
</gene>
<reference evidence="1 2" key="1">
    <citation type="submission" date="2021-11" db="EMBL/GenBank/DDBJ databases">
        <authorList>
            <person name="Islam A."/>
            <person name="Islam S."/>
            <person name="Flora M.S."/>
            <person name="Rahman M."/>
            <person name="Ziaur R.M."/>
            <person name="Epstein J.H."/>
            <person name="Hassan M."/>
            <person name="Klassen M."/>
            <person name="Woodard K."/>
            <person name="Webb A."/>
            <person name="Webby R.J."/>
            <person name="El Zowalaty M.E."/>
        </authorList>
    </citation>
    <scope>NUCLEOTIDE SEQUENCE [LARGE SCALE GENOMIC DNA]</scope>
    <source>
        <strain evidence="1">Pf1</strain>
    </source>
</reference>
<dbReference type="Proteomes" id="UP001157938">
    <property type="component" value="Unassembled WGS sequence"/>
</dbReference>
<evidence type="ECO:0008006" key="3">
    <source>
        <dbReference type="Google" id="ProtNLM"/>
    </source>
</evidence>
<dbReference type="Pfam" id="PF14223">
    <property type="entry name" value="Retrotran_gag_2"/>
    <property type="match status" value="1"/>
</dbReference>
<evidence type="ECO:0000313" key="2">
    <source>
        <dbReference type="Proteomes" id="UP001157938"/>
    </source>
</evidence>
<dbReference type="PANTHER" id="PTHR47481:SF31">
    <property type="entry name" value="OS01G0873500 PROTEIN"/>
    <property type="match status" value="1"/>
</dbReference>
<comment type="caution">
    <text evidence="1">The sequence shown here is derived from an EMBL/GenBank/DDBJ whole genome shotgun (WGS) entry which is preliminary data.</text>
</comment>
<proteinExistence type="predicted"/>
<keyword evidence="2" id="KW-1185">Reference proteome</keyword>
<dbReference type="EMBL" id="CAKLBC010001644">
    <property type="protein sequence ID" value="CAH0493051.1"/>
    <property type="molecule type" value="Genomic_DNA"/>
</dbReference>